<sequence length="67" mass="7530">MQMPPLTLIPRMRNVQGKEAMDVSRPWMAIAQLQRPASAGNPNYISLLKRDMEIGQPGRDHSGQQSK</sequence>
<reference evidence="2" key="1">
    <citation type="submission" date="2022-11" db="UniProtKB">
        <authorList>
            <consortium name="WormBaseParasite"/>
        </authorList>
    </citation>
    <scope>IDENTIFICATION</scope>
</reference>
<keyword evidence="1" id="KW-1185">Reference proteome</keyword>
<dbReference type="AlphaFoldDB" id="A0A915KUW4"/>
<name>A0A915KUW4_ROMCU</name>
<dbReference type="WBParaSite" id="nRc.2.0.1.t41927-RA">
    <property type="protein sequence ID" value="nRc.2.0.1.t41927-RA"/>
    <property type="gene ID" value="nRc.2.0.1.g41927"/>
</dbReference>
<evidence type="ECO:0000313" key="1">
    <source>
        <dbReference type="Proteomes" id="UP000887565"/>
    </source>
</evidence>
<evidence type="ECO:0000313" key="2">
    <source>
        <dbReference type="WBParaSite" id="nRc.2.0.1.t41927-RA"/>
    </source>
</evidence>
<accession>A0A915KUW4</accession>
<dbReference type="Proteomes" id="UP000887565">
    <property type="component" value="Unplaced"/>
</dbReference>
<protein>
    <submittedName>
        <fullName evidence="2">Uncharacterized protein</fullName>
    </submittedName>
</protein>
<organism evidence="1 2">
    <name type="scientific">Romanomermis culicivorax</name>
    <name type="common">Nematode worm</name>
    <dbReference type="NCBI Taxonomy" id="13658"/>
    <lineage>
        <taxon>Eukaryota</taxon>
        <taxon>Metazoa</taxon>
        <taxon>Ecdysozoa</taxon>
        <taxon>Nematoda</taxon>
        <taxon>Enoplea</taxon>
        <taxon>Dorylaimia</taxon>
        <taxon>Mermithida</taxon>
        <taxon>Mermithoidea</taxon>
        <taxon>Mermithidae</taxon>
        <taxon>Romanomermis</taxon>
    </lineage>
</organism>
<proteinExistence type="predicted"/>